<dbReference type="InterPro" id="IPR015919">
    <property type="entry name" value="Cadherin-like_sf"/>
</dbReference>
<dbReference type="InterPro" id="IPR002126">
    <property type="entry name" value="Cadherin-like_dom"/>
</dbReference>
<evidence type="ECO:0000259" key="6">
    <source>
        <dbReference type="PROSITE" id="PS50268"/>
    </source>
</evidence>
<protein>
    <submittedName>
        <fullName evidence="7">Protocadherin Fat 4</fullName>
    </submittedName>
</protein>
<dbReference type="EMBL" id="BMAT01006548">
    <property type="protein sequence ID" value="GFS14828.1"/>
    <property type="molecule type" value="Genomic_DNA"/>
</dbReference>
<keyword evidence="5" id="KW-0106">Calcium</keyword>
<evidence type="ECO:0000256" key="2">
    <source>
        <dbReference type="ARBA" id="ARBA00022692"/>
    </source>
</evidence>
<keyword evidence="2" id="KW-0812">Transmembrane</keyword>
<keyword evidence="3" id="KW-0472">Membrane</keyword>
<comment type="subcellular location">
    <subcellularLocation>
        <location evidence="1">Membrane</location>
        <topology evidence="1">Single-pass membrane protein</topology>
    </subcellularLocation>
</comment>
<dbReference type="PANTHER" id="PTHR24028">
    <property type="entry name" value="CADHERIN-87A"/>
    <property type="match status" value="1"/>
</dbReference>
<dbReference type="Gene3D" id="2.60.40.60">
    <property type="entry name" value="Cadherins"/>
    <property type="match status" value="2"/>
</dbReference>
<keyword evidence="8" id="KW-1185">Reference proteome</keyword>
<dbReference type="AlphaFoldDB" id="A0AAV4IZI0"/>
<dbReference type="PRINTS" id="PR00205">
    <property type="entry name" value="CADHERIN"/>
</dbReference>
<dbReference type="PANTHER" id="PTHR24028:SF328">
    <property type="entry name" value="CADHERIN-3"/>
    <property type="match status" value="1"/>
</dbReference>
<organism evidence="7 8">
    <name type="scientific">Elysia marginata</name>
    <dbReference type="NCBI Taxonomy" id="1093978"/>
    <lineage>
        <taxon>Eukaryota</taxon>
        <taxon>Metazoa</taxon>
        <taxon>Spiralia</taxon>
        <taxon>Lophotrochozoa</taxon>
        <taxon>Mollusca</taxon>
        <taxon>Gastropoda</taxon>
        <taxon>Heterobranchia</taxon>
        <taxon>Euthyneura</taxon>
        <taxon>Panpulmonata</taxon>
        <taxon>Sacoglossa</taxon>
        <taxon>Placobranchoidea</taxon>
        <taxon>Plakobranchidae</taxon>
        <taxon>Elysia</taxon>
    </lineage>
</organism>
<dbReference type="InterPro" id="IPR050174">
    <property type="entry name" value="Protocadherin/Cadherin-CA"/>
</dbReference>
<feature type="domain" description="Cadherin" evidence="6">
    <location>
        <begin position="104"/>
        <end position="193"/>
    </location>
</feature>
<keyword evidence="4" id="KW-0325">Glycoprotein</keyword>
<evidence type="ECO:0000256" key="3">
    <source>
        <dbReference type="ARBA" id="ARBA00022989"/>
    </source>
</evidence>
<dbReference type="Pfam" id="PF00028">
    <property type="entry name" value="Cadherin"/>
    <property type="match status" value="1"/>
</dbReference>
<feature type="domain" description="Cadherin" evidence="6">
    <location>
        <begin position="194"/>
        <end position="267"/>
    </location>
</feature>
<name>A0AAV4IZI0_9GAST</name>
<dbReference type="Proteomes" id="UP000762676">
    <property type="component" value="Unassembled WGS sequence"/>
</dbReference>
<dbReference type="SUPFAM" id="SSF49313">
    <property type="entry name" value="Cadherin-like"/>
    <property type="match status" value="1"/>
</dbReference>
<accession>A0AAV4IZI0</accession>
<dbReference type="GO" id="GO:0005886">
    <property type="term" value="C:plasma membrane"/>
    <property type="evidence" value="ECO:0007669"/>
    <property type="project" value="TreeGrafter"/>
</dbReference>
<reference evidence="7 8" key="1">
    <citation type="journal article" date="2021" name="Elife">
        <title>Chloroplast acquisition without the gene transfer in kleptoplastic sea slugs, Plakobranchus ocellatus.</title>
        <authorList>
            <person name="Maeda T."/>
            <person name="Takahashi S."/>
            <person name="Yoshida T."/>
            <person name="Shimamura S."/>
            <person name="Takaki Y."/>
            <person name="Nagai Y."/>
            <person name="Toyoda A."/>
            <person name="Suzuki Y."/>
            <person name="Arimoto A."/>
            <person name="Ishii H."/>
            <person name="Satoh N."/>
            <person name="Nishiyama T."/>
            <person name="Hasebe M."/>
            <person name="Maruyama T."/>
            <person name="Minagawa J."/>
            <person name="Obokata J."/>
            <person name="Shigenobu S."/>
        </authorList>
    </citation>
    <scope>NUCLEOTIDE SEQUENCE [LARGE SCALE GENOMIC DNA]</scope>
</reference>
<comment type="caution">
    <text evidence="7">The sequence shown here is derived from an EMBL/GenBank/DDBJ whole genome shotgun (WGS) entry which is preliminary data.</text>
</comment>
<dbReference type="GO" id="GO:0005509">
    <property type="term" value="F:calcium ion binding"/>
    <property type="evidence" value="ECO:0007669"/>
    <property type="project" value="UniProtKB-UniRule"/>
</dbReference>
<evidence type="ECO:0000313" key="7">
    <source>
        <dbReference type="EMBL" id="GFS14828.1"/>
    </source>
</evidence>
<dbReference type="GO" id="GO:0007156">
    <property type="term" value="P:homophilic cell adhesion via plasma membrane adhesion molecules"/>
    <property type="evidence" value="ECO:0007669"/>
    <property type="project" value="InterPro"/>
</dbReference>
<dbReference type="CDD" id="cd11304">
    <property type="entry name" value="Cadherin_repeat"/>
    <property type="match status" value="1"/>
</dbReference>
<sequence length="271" mass="30580">MLCGELVGDKRQRGRLKLRYKSTCKTILSECNIDIRTWKELEITPMTSLTLEDGDTCVNYVVYRVSTKLNVIAVLKILHSGLEESSSAQIQFSPNQLAIQISEDTQKGTKFFQFTVTGDGPLDIKPLTNVVTINTTTQSDGSLIVDVYLNTDLDRDYGKDSYDLSFQATDSKTTKPFKPMLIVKDVNDEIPQWKDRPYSVSVKENAEINKIIYIIAAFDRDLNDELIYTLSTDEASPFSLSKNGTLLLVSALDFEKQSFYQYTATVTVKLF</sequence>
<gene>
    <name evidence="7" type="ORF">ElyMa_003172200</name>
</gene>
<evidence type="ECO:0000256" key="1">
    <source>
        <dbReference type="ARBA" id="ARBA00004167"/>
    </source>
</evidence>
<proteinExistence type="predicted"/>
<keyword evidence="3" id="KW-1133">Transmembrane helix</keyword>
<evidence type="ECO:0000256" key="4">
    <source>
        <dbReference type="ARBA" id="ARBA00023180"/>
    </source>
</evidence>
<evidence type="ECO:0000256" key="5">
    <source>
        <dbReference type="PROSITE-ProRule" id="PRU00043"/>
    </source>
</evidence>
<dbReference type="PROSITE" id="PS50268">
    <property type="entry name" value="CADHERIN_2"/>
    <property type="match status" value="2"/>
</dbReference>
<evidence type="ECO:0000313" key="8">
    <source>
        <dbReference type="Proteomes" id="UP000762676"/>
    </source>
</evidence>